<dbReference type="EMBL" id="LR130779">
    <property type="protein sequence ID" value="VDN64239.1"/>
    <property type="molecule type" value="Genomic_DNA"/>
</dbReference>
<proteinExistence type="predicted"/>
<gene>
    <name evidence="1" type="ORF">POT9AD_3264</name>
</gene>
<organism evidence="1">
    <name type="scientific">Ectopseudomonas oleovorans</name>
    <name type="common">Pseudomonas oleovorans</name>
    <dbReference type="NCBI Taxonomy" id="301"/>
    <lineage>
        <taxon>Bacteria</taxon>
        <taxon>Pseudomonadati</taxon>
        <taxon>Pseudomonadota</taxon>
        <taxon>Gammaproteobacteria</taxon>
        <taxon>Pseudomonadales</taxon>
        <taxon>Pseudomonadaceae</taxon>
        <taxon>Ectopseudomonas</taxon>
    </lineage>
</organism>
<accession>A0A653B6M7</accession>
<evidence type="ECO:0000313" key="1">
    <source>
        <dbReference type="EMBL" id="VDN64239.1"/>
    </source>
</evidence>
<protein>
    <submittedName>
        <fullName evidence="1">Uncharacterized protein</fullName>
    </submittedName>
</protein>
<reference evidence="1" key="1">
    <citation type="submission" date="2018-11" db="EMBL/GenBank/DDBJ databases">
        <authorList>
            <consortium name="Genoscope - CEA"/>
            <person name="William W."/>
        </authorList>
    </citation>
    <scope>NUCLEOTIDE SEQUENCE [LARGE SCALE GENOMIC DNA]</scope>
    <source>
        <strain evidence="1">T9AD</strain>
    </source>
</reference>
<dbReference type="AlphaFoldDB" id="A0A653B6M7"/>
<name>A0A653B6M7_ECTOL</name>
<dbReference type="OrthoDB" id="6399386at2"/>
<sequence>MLDNLNQYSGEILLASTLLLGFIIRGFSAPYLAEKAKNTATKEDVAEITKKVEGIRTQLAELSNFKATRRANQEKHLLSFHDAAVEILHKRYSINFGDLPMDQGKSLFEFQTEFHKNIVTLLKEHQRLVLFFNKKDELVAYAGTTIRAALNSKITFKNNFSAVKSTSIDEQFAYASGDKQEYFKAARKADEANKKYWSEMHPHIEEYRGALELFVNALNGFLANPDPE</sequence>